<comment type="caution">
    <text evidence="2">The sequence shown here is derived from an EMBL/GenBank/DDBJ whole genome shotgun (WGS) entry which is preliminary data.</text>
</comment>
<evidence type="ECO:0000256" key="1">
    <source>
        <dbReference type="SAM" id="MobiDB-lite"/>
    </source>
</evidence>
<dbReference type="EMBL" id="JBFOLK010000013">
    <property type="protein sequence ID" value="KAL2466291.1"/>
    <property type="molecule type" value="Genomic_DNA"/>
</dbReference>
<accession>A0ABD1PQU7</accession>
<evidence type="ECO:0000313" key="2">
    <source>
        <dbReference type="EMBL" id="KAL2466291.1"/>
    </source>
</evidence>
<keyword evidence="3" id="KW-1185">Reference proteome</keyword>
<reference evidence="3" key="1">
    <citation type="submission" date="2024-07" db="EMBL/GenBank/DDBJ databases">
        <title>Two chromosome-level genome assemblies of Korean endemic species Abeliophyllum distichum and Forsythia ovata (Oleaceae).</title>
        <authorList>
            <person name="Jang H."/>
        </authorList>
    </citation>
    <scope>NUCLEOTIDE SEQUENCE [LARGE SCALE GENOMIC DNA]</scope>
</reference>
<dbReference type="AlphaFoldDB" id="A0ABD1PQU7"/>
<sequence length="115" mass="13177">MSTERFSESFLEELAKRESKGQKKRKRASATARSDSVDSFYAELRASSEHPSTKLSPNMSHKTEALRESRRVSAEIEAFAMVKEAMVLENEKLAIEKYKSFAERKDSEGRVNRRS</sequence>
<dbReference type="Proteomes" id="UP001604336">
    <property type="component" value="Unassembled WGS sequence"/>
</dbReference>
<proteinExistence type="predicted"/>
<name>A0ABD1PQU7_9LAMI</name>
<gene>
    <name evidence="2" type="ORF">Adt_42142</name>
</gene>
<organism evidence="2 3">
    <name type="scientific">Abeliophyllum distichum</name>
    <dbReference type="NCBI Taxonomy" id="126358"/>
    <lineage>
        <taxon>Eukaryota</taxon>
        <taxon>Viridiplantae</taxon>
        <taxon>Streptophyta</taxon>
        <taxon>Embryophyta</taxon>
        <taxon>Tracheophyta</taxon>
        <taxon>Spermatophyta</taxon>
        <taxon>Magnoliopsida</taxon>
        <taxon>eudicotyledons</taxon>
        <taxon>Gunneridae</taxon>
        <taxon>Pentapetalae</taxon>
        <taxon>asterids</taxon>
        <taxon>lamiids</taxon>
        <taxon>Lamiales</taxon>
        <taxon>Oleaceae</taxon>
        <taxon>Forsythieae</taxon>
        <taxon>Abeliophyllum</taxon>
    </lineage>
</organism>
<protein>
    <submittedName>
        <fullName evidence="2">Uncharacterized protein</fullName>
    </submittedName>
</protein>
<evidence type="ECO:0000313" key="3">
    <source>
        <dbReference type="Proteomes" id="UP001604336"/>
    </source>
</evidence>
<feature type="region of interest" description="Disordered" evidence="1">
    <location>
        <begin position="16"/>
        <end position="66"/>
    </location>
</feature>